<dbReference type="HOGENOM" id="CLU_105789_2_0_0"/>
<feature type="domain" description="DinB-like" evidence="1">
    <location>
        <begin position="40"/>
        <end position="169"/>
    </location>
</feature>
<dbReference type="Gene3D" id="1.20.120.450">
    <property type="entry name" value="dinb family like domain"/>
    <property type="match status" value="1"/>
</dbReference>
<dbReference type="EMBL" id="CP000473">
    <property type="protein sequence ID" value="ABJ82834.1"/>
    <property type="molecule type" value="Genomic_DNA"/>
</dbReference>
<dbReference type="KEGG" id="sus:Acid_1844"/>
<evidence type="ECO:0000313" key="2">
    <source>
        <dbReference type="EMBL" id="ABJ82834.1"/>
    </source>
</evidence>
<dbReference type="Pfam" id="PF12867">
    <property type="entry name" value="DinB_2"/>
    <property type="match status" value="1"/>
</dbReference>
<accession>Q027H9</accession>
<organism evidence="2">
    <name type="scientific">Solibacter usitatus (strain Ellin6076)</name>
    <dbReference type="NCBI Taxonomy" id="234267"/>
    <lineage>
        <taxon>Bacteria</taxon>
        <taxon>Pseudomonadati</taxon>
        <taxon>Acidobacteriota</taxon>
        <taxon>Terriglobia</taxon>
        <taxon>Bryobacterales</taxon>
        <taxon>Solibacteraceae</taxon>
        <taxon>Candidatus Solibacter</taxon>
    </lineage>
</organism>
<reference evidence="2" key="1">
    <citation type="submission" date="2006-10" db="EMBL/GenBank/DDBJ databases">
        <title>Complete sequence of Solibacter usitatus Ellin6076.</title>
        <authorList>
            <consortium name="US DOE Joint Genome Institute"/>
            <person name="Copeland A."/>
            <person name="Lucas S."/>
            <person name="Lapidus A."/>
            <person name="Barry K."/>
            <person name="Detter J.C."/>
            <person name="Glavina del Rio T."/>
            <person name="Hammon N."/>
            <person name="Israni S."/>
            <person name="Dalin E."/>
            <person name="Tice H."/>
            <person name="Pitluck S."/>
            <person name="Thompson L.S."/>
            <person name="Brettin T."/>
            <person name="Bruce D."/>
            <person name="Han C."/>
            <person name="Tapia R."/>
            <person name="Gilna P."/>
            <person name="Schmutz J."/>
            <person name="Larimer F."/>
            <person name="Land M."/>
            <person name="Hauser L."/>
            <person name="Kyrpides N."/>
            <person name="Mikhailova N."/>
            <person name="Janssen P.H."/>
            <person name="Kuske C.R."/>
            <person name="Richardson P."/>
        </authorList>
    </citation>
    <scope>NUCLEOTIDE SEQUENCE</scope>
    <source>
        <strain evidence="2">Ellin6076</strain>
    </source>
</reference>
<dbReference type="SUPFAM" id="SSF109854">
    <property type="entry name" value="DinB/YfiT-like putative metalloenzymes"/>
    <property type="match status" value="1"/>
</dbReference>
<gene>
    <name evidence="2" type="ordered locus">Acid_1844</name>
</gene>
<dbReference type="STRING" id="234267.Acid_1844"/>
<sequence>MPDLLISKPDQSEHAPYYGRYIDMVPDGDILGTLAAQIGVTLTELRKISEQDSLHRYAQGKWSVREIVGHLIDAERIFSYRALRFARNDQTKLPGFEQDDYIAAANFDERPWSDLIDEFYAVRRSSIAMFRGLSEEAWTRTGIANDTPMSVRAAAYVIAGHERHHLGIIREKYTVEKKSEARPN</sequence>
<proteinExistence type="predicted"/>
<name>Q027H9_SOLUE</name>
<dbReference type="InterPro" id="IPR034660">
    <property type="entry name" value="DinB/YfiT-like"/>
</dbReference>
<protein>
    <recommendedName>
        <fullName evidence="1">DinB-like domain-containing protein</fullName>
    </recommendedName>
</protein>
<dbReference type="InterPro" id="IPR024775">
    <property type="entry name" value="DinB-like"/>
</dbReference>
<dbReference type="AlphaFoldDB" id="Q027H9"/>
<dbReference type="InParanoid" id="Q027H9"/>
<evidence type="ECO:0000259" key="1">
    <source>
        <dbReference type="Pfam" id="PF12867"/>
    </source>
</evidence>
<dbReference type="eggNOG" id="COG2318">
    <property type="taxonomic scope" value="Bacteria"/>
</dbReference>